<organism evidence="1 2">
    <name type="scientific">Stentor coeruleus</name>
    <dbReference type="NCBI Taxonomy" id="5963"/>
    <lineage>
        <taxon>Eukaryota</taxon>
        <taxon>Sar</taxon>
        <taxon>Alveolata</taxon>
        <taxon>Ciliophora</taxon>
        <taxon>Postciliodesmatophora</taxon>
        <taxon>Heterotrichea</taxon>
        <taxon>Heterotrichida</taxon>
        <taxon>Stentoridae</taxon>
        <taxon>Stentor</taxon>
    </lineage>
</organism>
<gene>
    <name evidence="1" type="ORF">SteCoe_3145</name>
</gene>
<accession>A0A1R2CY00</accession>
<sequence>MNFYVIDTSSLRVQNAMLNLGIEASELLKKVFEDFAAKDANEEIQIVRYNFFKRKQQELVRQIKEYIKEELMRGLEKTTQSKKQESSNNDFLITSLPYSDRKTVQRPKLNYRGLVSKALLEVKESINEKEALDKRLKHGQELREKAKSALAQSRMKFSELKEKQKLNLEKIRYNEQTNLSKLHRGYTSISPDYLSHKKKYINYSQTQSRNSSITEISIDDQMKKYEQKMSRSKQLHDLFTKNRKEAASKLLKRNLKQNTIINNEEKELTERLTKYVTKNKTAEIKRFEHRKQQNEYRFKLKEKHDERRIRAQTRIRERDVFYNERIKEIEKKMEITNGVIEKKNFDWKKELEIKNELQRLKDEEALSNAERKKRVMKFRRENVIEKQKGDIQRIEVMKKDREHEIKKKMDNARKTMREKERFREIMALLRRSPESRIMGKKSESFVCG</sequence>
<evidence type="ECO:0000313" key="1">
    <source>
        <dbReference type="EMBL" id="OMJ93821.1"/>
    </source>
</evidence>
<protein>
    <submittedName>
        <fullName evidence="1">Uncharacterized protein</fullName>
    </submittedName>
</protein>
<dbReference type="AlphaFoldDB" id="A0A1R2CY00"/>
<comment type="caution">
    <text evidence="1">The sequence shown here is derived from an EMBL/GenBank/DDBJ whole genome shotgun (WGS) entry which is preliminary data.</text>
</comment>
<keyword evidence="2" id="KW-1185">Reference proteome</keyword>
<dbReference type="OrthoDB" id="326926at2759"/>
<dbReference type="Proteomes" id="UP000187209">
    <property type="component" value="Unassembled WGS sequence"/>
</dbReference>
<dbReference type="EMBL" id="MPUH01000036">
    <property type="protein sequence ID" value="OMJ93821.1"/>
    <property type="molecule type" value="Genomic_DNA"/>
</dbReference>
<proteinExistence type="predicted"/>
<name>A0A1R2CY00_9CILI</name>
<reference evidence="1 2" key="1">
    <citation type="submission" date="2016-11" db="EMBL/GenBank/DDBJ databases">
        <title>The macronuclear genome of Stentor coeruleus: a giant cell with tiny introns.</title>
        <authorList>
            <person name="Slabodnick M."/>
            <person name="Ruby J.G."/>
            <person name="Reiff S.B."/>
            <person name="Swart E.C."/>
            <person name="Gosai S."/>
            <person name="Prabakaran S."/>
            <person name="Witkowska E."/>
            <person name="Larue G.E."/>
            <person name="Fisher S."/>
            <person name="Freeman R.M."/>
            <person name="Gunawardena J."/>
            <person name="Chu W."/>
            <person name="Stover N.A."/>
            <person name="Gregory B.D."/>
            <person name="Nowacki M."/>
            <person name="Derisi J."/>
            <person name="Roy S.W."/>
            <person name="Marshall W.F."/>
            <person name="Sood P."/>
        </authorList>
    </citation>
    <scope>NUCLEOTIDE SEQUENCE [LARGE SCALE GENOMIC DNA]</scope>
    <source>
        <strain evidence="1">WM001</strain>
    </source>
</reference>
<evidence type="ECO:0000313" key="2">
    <source>
        <dbReference type="Proteomes" id="UP000187209"/>
    </source>
</evidence>